<reference evidence="3 4" key="1">
    <citation type="submission" date="2019-03" db="EMBL/GenBank/DDBJ databases">
        <title>Genomic Encyclopedia of Type Strains, Phase IV (KMG-IV): sequencing the most valuable type-strain genomes for metagenomic binning, comparative biology and taxonomic classification.</title>
        <authorList>
            <person name="Goeker M."/>
        </authorList>
    </citation>
    <scope>NUCLEOTIDE SEQUENCE [LARGE SCALE GENOMIC DNA]</scope>
    <source>
        <strain evidence="3 4">DSM 103792</strain>
    </source>
</reference>
<proteinExistence type="predicted"/>
<evidence type="ECO:0008006" key="5">
    <source>
        <dbReference type="Google" id="ProtNLM"/>
    </source>
</evidence>
<accession>A0A4R6UE09</accession>
<dbReference type="Proteomes" id="UP000295375">
    <property type="component" value="Unassembled WGS sequence"/>
</dbReference>
<comment type="caution">
    <text evidence="3">The sequence shown here is derived from an EMBL/GenBank/DDBJ whole genome shotgun (WGS) entry which is preliminary data.</text>
</comment>
<gene>
    <name evidence="3" type="ORF">EV696_1309</name>
</gene>
<organism evidence="3 4">
    <name type="scientific">Permianibacter aggregans</name>
    <dbReference type="NCBI Taxonomy" id="1510150"/>
    <lineage>
        <taxon>Bacteria</taxon>
        <taxon>Pseudomonadati</taxon>
        <taxon>Pseudomonadota</taxon>
        <taxon>Gammaproteobacteria</taxon>
        <taxon>Pseudomonadales</taxon>
        <taxon>Pseudomonadaceae</taxon>
        <taxon>Permianibacter</taxon>
    </lineage>
</organism>
<dbReference type="InterPro" id="IPR011990">
    <property type="entry name" value="TPR-like_helical_dom_sf"/>
</dbReference>
<dbReference type="PANTHER" id="PTHR44858:SF1">
    <property type="entry name" value="UDP-N-ACETYLGLUCOSAMINE--PEPTIDE N-ACETYLGLUCOSAMINYLTRANSFERASE SPINDLY-RELATED"/>
    <property type="match status" value="1"/>
</dbReference>
<dbReference type="AlphaFoldDB" id="A0A4R6UE09"/>
<name>A0A4R6UE09_9GAMM</name>
<evidence type="ECO:0000313" key="3">
    <source>
        <dbReference type="EMBL" id="TDQ43393.1"/>
    </source>
</evidence>
<sequence>MGSPLFRLIGVKTRQGSSHFGMTSMLAVVMLLTFSTANYATSQTPPTEEETAVQSLMADLRAGAATPGLIERANALIARYPNSAPVYIARASILGNTDRMRAIDDLKKATTLAPEHSEAWYLLGMLQMSPGDGLNFGSAAAKSFEKAMTNAPVEWQPRLLALRFDALASVNRSEAARMIEEAITRFPEDVNLVLRRASVASPDSKKLELLTAAAHKWPDNLDVLAEYGRALANDGSSMTTEVIKKILSLYKGEAPLTNYVAEIANLLERKRKPQEADAIIEAGLQRWPKEVGFYITRAKMRPKTAIQDMEKAISIQPNEASLYVHLAIAEHQNGLPNAKNTLDRAVRMDPANVDIRRFRIKWNKDMRIENWGEIVADLEMLPETQGFVNPQENKDNFNFYVMAYENAKRYHDALRRRLVEAGQPLHLSSVDNVVKYREHLSNTDAEAIFAEAMKEANSPDLKDSAKIKARLLALRGAYRAATRGRSAAMADFDAAIATGFGSSRGGSDGFESYRAQSLFNAHVREYFSDTESTPFAEQACREGLVQRSASLYFGGTDNAFLHTFTGTQDDNRGKNAMGMESHGRFYSSPDEVDTKTWTYSLSGTDGDATIQILNNRQIKLNGVTLRRCQIDANGNATGRFY</sequence>
<dbReference type="SUPFAM" id="SSF48452">
    <property type="entry name" value="TPR-like"/>
    <property type="match status" value="1"/>
</dbReference>
<dbReference type="InterPro" id="IPR050498">
    <property type="entry name" value="Ycf3"/>
</dbReference>
<evidence type="ECO:0000313" key="4">
    <source>
        <dbReference type="Proteomes" id="UP000295375"/>
    </source>
</evidence>
<dbReference type="PANTHER" id="PTHR44858">
    <property type="entry name" value="TETRATRICOPEPTIDE REPEAT PROTEIN 6"/>
    <property type="match status" value="1"/>
</dbReference>
<protein>
    <recommendedName>
        <fullName evidence="5">Tetratricopeptide repeat protein</fullName>
    </recommendedName>
</protein>
<dbReference type="RefSeq" id="WP_133593655.1">
    <property type="nucleotide sequence ID" value="NZ_SNYM01000030.1"/>
</dbReference>
<dbReference type="Gene3D" id="1.25.40.10">
    <property type="entry name" value="Tetratricopeptide repeat domain"/>
    <property type="match status" value="2"/>
</dbReference>
<keyword evidence="2" id="KW-0802">TPR repeat</keyword>
<keyword evidence="4" id="KW-1185">Reference proteome</keyword>
<evidence type="ECO:0000256" key="2">
    <source>
        <dbReference type="ARBA" id="ARBA00022803"/>
    </source>
</evidence>
<dbReference type="OrthoDB" id="9766687at2"/>
<dbReference type="EMBL" id="SNYM01000030">
    <property type="protein sequence ID" value="TDQ43393.1"/>
    <property type="molecule type" value="Genomic_DNA"/>
</dbReference>
<keyword evidence="1" id="KW-0677">Repeat</keyword>
<evidence type="ECO:0000256" key="1">
    <source>
        <dbReference type="ARBA" id="ARBA00022737"/>
    </source>
</evidence>